<evidence type="ECO:0000313" key="3">
    <source>
        <dbReference type="Proteomes" id="UP000035763"/>
    </source>
</evidence>
<organism evidence="2 3">
    <name type="scientific">Nostocoides australiense Ben110</name>
    <dbReference type="NCBI Taxonomy" id="1193182"/>
    <lineage>
        <taxon>Bacteria</taxon>
        <taxon>Bacillati</taxon>
        <taxon>Actinomycetota</taxon>
        <taxon>Actinomycetes</taxon>
        <taxon>Micrococcales</taxon>
        <taxon>Intrasporangiaceae</taxon>
        <taxon>Nostocoides</taxon>
    </lineage>
</organism>
<dbReference type="RefSeq" id="WP_048696076.1">
    <property type="nucleotide sequence ID" value="NZ_HG764815.1"/>
</dbReference>
<dbReference type="AlphaFoldDB" id="W6K2Y6"/>
<comment type="caution">
    <text evidence="2">The sequence shown here is derived from an EMBL/GenBank/DDBJ whole genome shotgun (WGS) entry which is preliminary data.</text>
</comment>
<sequence length="240" mass="24469">MAYGGRPARPSRVRTIATLAALAGVNALLTVITWHMGSVAMAAIGAAQADPQAALIAVLATAGLAVLLAAVLDITHQCQVFARARRQLAAATTMTWRTRIAAALIGVGIGSATPAAATMPAPQTVLTAPAQPGAGATAGLPSSPAVAPDPRWGAGADTASPLIRLTRTGTDTGTGLEEVVVRRGECLWDIVARRLGPSASAAQIDAEWPRWYAANRARIGADPDLIRPGLRLVVPSDVAS</sequence>
<accession>W6K2Y6</accession>
<dbReference type="OrthoDB" id="3210682at2"/>
<keyword evidence="1" id="KW-1133">Transmembrane helix</keyword>
<evidence type="ECO:0008006" key="4">
    <source>
        <dbReference type="Google" id="ProtNLM"/>
    </source>
</evidence>
<protein>
    <recommendedName>
        <fullName evidence="4">LysM domain-containing protein</fullName>
    </recommendedName>
</protein>
<reference evidence="2 3" key="1">
    <citation type="journal article" date="2013" name="ISME J.">
        <title>A metabolic model for members of the genus Tetrasphaera involved in enhanced biological phosphorus removal.</title>
        <authorList>
            <person name="Kristiansen R."/>
            <person name="Nguyen H.T.T."/>
            <person name="Saunders A.M."/>
            <person name="Nielsen J.L."/>
            <person name="Wimmer R."/>
            <person name="Le V.Q."/>
            <person name="McIlroy S.J."/>
            <person name="Petrovski S."/>
            <person name="Seviour R.J."/>
            <person name="Calteau A."/>
            <person name="Nielsen K.L."/>
            <person name="Nielsen P.H."/>
        </authorList>
    </citation>
    <scope>NUCLEOTIDE SEQUENCE [LARGE SCALE GENOMIC DNA]</scope>
    <source>
        <strain evidence="2 3">Ben110</strain>
    </source>
</reference>
<dbReference type="Proteomes" id="UP000035763">
    <property type="component" value="Unassembled WGS sequence"/>
</dbReference>
<dbReference type="InterPro" id="IPR036779">
    <property type="entry name" value="LysM_dom_sf"/>
</dbReference>
<keyword evidence="1" id="KW-0812">Transmembrane</keyword>
<proteinExistence type="predicted"/>
<name>W6K2Y6_9MICO</name>
<dbReference type="EMBL" id="CAJA01000505">
    <property type="protein sequence ID" value="CCH75520.1"/>
    <property type="molecule type" value="Genomic_DNA"/>
</dbReference>
<gene>
    <name evidence="2" type="ORF">BN11_780005</name>
</gene>
<feature type="transmembrane region" description="Helical" evidence="1">
    <location>
        <begin position="52"/>
        <end position="75"/>
    </location>
</feature>
<evidence type="ECO:0000313" key="2">
    <source>
        <dbReference type="EMBL" id="CCH75520.1"/>
    </source>
</evidence>
<keyword evidence="1" id="KW-0472">Membrane</keyword>
<dbReference type="STRING" id="1193182.BN11_780005"/>
<evidence type="ECO:0000256" key="1">
    <source>
        <dbReference type="SAM" id="Phobius"/>
    </source>
</evidence>
<keyword evidence="3" id="KW-1185">Reference proteome</keyword>
<dbReference type="Gene3D" id="3.10.350.10">
    <property type="entry name" value="LysM domain"/>
    <property type="match status" value="1"/>
</dbReference>